<comment type="caution">
    <text evidence="1">The sequence shown here is derived from an EMBL/GenBank/DDBJ whole genome shotgun (WGS) entry which is preliminary data.</text>
</comment>
<dbReference type="EMBL" id="FPLJ01000030">
    <property type="protein sequence ID" value="SGY86321.1"/>
    <property type="molecule type" value="Genomic_DNA"/>
</dbReference>
<dbReference type="Proteomes" id="UP000182660">
    <property type="component" value="Unassembled WGS sequence"/>
</dbReference>
<dbReference type="SUPFAM" id="SSF64288">
    <property type="entry name" value="Chorismate lyase-like"/>
    <property type="match status" value="1"/>
</dbReference>
<proteinExistence type="predicted"/>
<keyword evidence="2" id="KW-1185">Reference proteome</keyword>
<evidence type="ECO:0000313" key="2">
    <source>
        <dbReference type="Proteomes" id="UP000182660"/>
    </source>
</evidence>
<protein>
    <submittedName>
        <fullName evidence="1">Probable chorismate--pyruvate lyase</fullName>
    </submittedName>
</protein>
<dbReference type="Gene3D" id="3.40.1410.10">
    <property type="entry name" value="Chorismate lyase-like"/>
    <property type="match status" value="1"/>
</dbReference>
<name>A0ABY1H9V1_9GAMM</name>
<keyword evidence="1" id="KW-0456">Lyase</keyword>
<dbReference type="GO" id="GO:0016829">
    <property type="term" value="F:lyase activity"/>
    <property type="evidence" value="ECO:0007669"/>
    <property type="project" value="UniProtKB-KW"/>
</dbReference>
<evidence type="ECO:0000313" key="1">
    <source>
        <dbReference type="EMBL" id="SGY86321.1"/>
    </source>
</evidence>
<accession>A0ABY1H9V1</accession>
<organism evidence="1 2">
    <name type="scientific">Moritella viscosa</name>
    <dbReference type="NCBI Taxonomy" id="80854"/>
    <lineage>
        <taxon>Bacteria</taxon>
        <taxon>Pseudomonadati</taxon>
        <taxon>Pseudomonadota</taxon>
        <taxon>Gammaproteobacteria</taxon>
        <taxon>Alteromonadales</taxon>
        <taxon>Moritellaceae</taxon>
        <taxon>Moritella</taxon>
    </lineage>
</organism>
<dbReference type="InterPro" id="IPR028978">
    <property type="entry name" value="Chorismate_lyase_/UTRA_dom_sf"/>
</dbReference>
<sequence>MNKFCELGDKSLGEQLLFAEQNVKRSEYSFFQVSQLDRDMINLDRTEIVYARRSYFRWQSNQLSLLEIFLPDAHDILRGER</sequence>
<reference evidence="1 2" key="1">
    <citation type="submission" date="2016-11" db="EMBL/GenBank/DDBJ databases">
        <authorList>
            <person name="Klemetsen T."/>
        </authorList>
    </citation>
    <scope>NUCLEOTIDE SEQUENCE [LARGE SCALE GENOMIC DNA]</scope>
    <source>
        <strain evidence="1">MT 2528</strain>
    </source>
</reference>
<gene>
    <name evidence="1" type="ORF">MT2528_1017</name>
</gene>